<dbReference type="Proteomes" id="UP000708576">
    <property type="component" value="Unassembled WGS sequence"/>
</dbReference>
<reference evidence="3 4" key="1">
    <citation type="journal article" date="2015" name="Int. J. Syst. Evol. Microbiol.">
        <title>Carboxylicivirga linearis sp. nov., isolated from a sea cucumber culture pond.</title>
        <authorList>
            <person name="Wang F.Q."/>
            <person name="Zhou Y.X."/>
            <person name="Lin X.Z."/>
            <person name="Chen G.J."/>
            <person name="Du Z.J."/>
        </authorList>
    </citation>
    <scope>NUCLEOTIDE SEQUENCE [LARGE SCALE GENOMIC DNA]</scope>
    <source>
        <strain evidence="3 4">FB218</strain>
    </source>
</reference>
<evidence type="ECO:0000256" key="1">
    <source>
        <dbReference type="ARBA" id="ARBA00005564"/>
    </source>
</evidence>
<keyword evidence="2" id="KW-0313">Glucose metabolism</keyword>
<dbReference type="PROSITE" id="PS51257">
    <property type="entry name" value="PROKAR_LIPOPROTEIN"/>
    <property type="match status" value="1"/>
</dbReference>
<dbReference type="PANTHER" id="PTHR30344:SF1">
    <property type="entry name" value="6-PHOSPHOGLUCONOLACTONASE"/>
    <property type="match status" value="1"/>
</dbReference>
<comment type="similarity">
    <text evidence="1">Belongs to the cycloisomerase 2 family.</text>
</comment>
<protein>
    <submittedName>
        <fullName evidence="3">Lactonase family protein</fullName>
    </submittedName>
</protein>
<keyword evidence="2" id="KW-0119">Carbohydrate metabolism</keyword>
<accession>A0ABS5JRC8</accession>
<dbReference type="InterPro" id="IPR015943">
    <property type="entry name" value="WD40/YVTN_repeat-like_dom_sf"/>
</dbReference>
<name>A0ABS5JRC8_9BACT</name>
<comment type="caution">
    <text evidence="3">The sequence shown here is derived from an EMBL/GenBank/DDBJ whole genome shotgun (WGS) entry which is preliminary data.</text>
</comment>
<sequence>MKNLLFVAIVAVAVITSCKQPAKQNDTQGNVFFLGTYTEGNSEGIYKYSLDDDGNIHPLGLKAKADNPSFIALSKDKKALIAVNEVNRDSTGTVKSFKVEGDTLTLLSTASSGGAHPCHVSVSDDGQIVVANYTGGNIGWLSVTSNGLLSNLLSVTQHEGSGPTDRQLAPHAHSAWFVGDDIISCDLGTDELWIYDKLFNLKQKVKMAAGSGPRHLCVHPNGQWIYVVNELNNTVTRVSNQTEGWKAQESISTLPDNFEGFSFCADIHISNDGKYVYASNRGHNSIAVFSVDEEGVLSLIANESVRGDHPRNFALSPDDKFLLVANKDTENIVVFKRDDATGLLSYTSEIKAFSPVCILFE</sequence>
<gene>
    <name evidence="3" type="ORF">KEM10_03840</name>
</gene>
<evidence type="ECO:0000256" key="2">
    <source>
        <dbReference type="ARBA" id="ARBA00022526"/>
    </source>
</evidence>
<keyword evidence="4" id="KW-1185">Reference proteome</keyword>
<evidence type="ECO:0000313" key="4">
    <source>
        <dbReference type="Proteomes" id="UP000708576"/>
    </source>
</evidence>
<dbReference type="EMBL" id="JAGUCO010000002">
    <property type="protein sequence ID" value="MBS2097397.1"/>
    <property type="molecule type" value="Genomic_DNA"/>
</dbReference>
<organism evidence="3 4">
    <name type="scientific">Carboxylicivirga linearis</name>
    <dbReference type="NCBI Taxonomy" id="1628157"/>
    <lineage>
        <taxon>Bacteria</taxon>
        <taxon>Pseudomonadati</taxon>
        <taxon>Bacteroidota</taxon>
        <taxon>Bacteroidia</taxon>
        <taxon>Marinilabiliales</taxon>
        <taxon>Marinilabiliaceae</taxon>
        <taxon>Carboxylicivirga</taxon>
    </lineage>
</organism>
<proteinExistence type="inferred from homology"/>
<dbReference type="InterPro" id="IPR019405">
    <property type="entry name" value="Lactonase_7-beta_prop"/>
</dbReference>
<dbReference type="InterPro" id="IPR050282">
    <property type="entry name" value="Cycloisomerase_2"/>
</dbReference>
<dbReference type="RefSeq" id="WP_212213733.1">
    <property type="nucleotide sequence ID" value="NZ_JAGUCO010000002.1"/>
</dbReference>
<dbReference type="Pfam" id="PF10282">
    <property type="entry name" value="Lactonase"/>
    <property type="match status" value="1"/>
</dbReference>
<dbReference type="InterPro" id="IPR011048">
    <property type="entry name" value="Haem_d1_sf"/>
</dbReference>
<dbReference type="SUPFAM" id="SSF51004">
    <property type="entry name" value="C-terminal (heme d1) domain of cytochrome cd1-nitrite reductase"/>
    <property type="match status" value="1"/>
</dbReference>
<evidence type="ECO:0000313" key="3">
    <source>
        <dbReference type="EMBL" id="MBS2097397.1"/>
    </source>
</evidence>
<dbReference type="Gene3D" id="2.130.10.10">
    <property type="entry name" value="YVTN repeat-like/Quinoprotein amine dehydrogenase"/>
    <property type="match status" value="1"/>
</dbReference>
<dbReference type="PANTHER" id="PTHR30344">
    <property type="entry name" value="6-PHOSPHOGLUCONOLACTONASE-RELATED"/>
    <property type="match status" value="1"/>
</dbReference>